<dbReference type="SUPFAM" id="SSF69189">
    <property type="entry name" value="Penicillin-binding protein associated domain"/>
    <property type="match status" value="1"/>
</dbReference>
<evidence type="ECO:0000256" key="5">
    <source>
        <dbReference type="ARBA" id="ARBA00022645"/>
    </source>
</evidence>
<evidence type="ECO:0000259" key="16">
    <source>
        <dbReference type="SMART" id="SM00936"/>
    </source>
</evidence>
<dbReference type="SUPFAM" id="SSF56601">
    <property type="entry name" value="beta-lactamase/transpeptidase-like"/>
    <property type="match status" value="1"/>
</dbReference>
<evidence type="ECO:0000256" key="10">
    <source>
        <dbReference type="ARBA" id="ARBA00022984"/>
    </source>
</evidence>
<dbReference type="GO" id="GO:0006508">
    <property type="term" value="P:proteolysis"/>
    <property type="evidence" value="ECO:0007669"/>
    <property type="project" value="UniProtKB-KW"/>
</dbReference>
<evidence type="ECO:0000256" key="1">
    <source>
        <dbReference type="ARBA" id="ARBA00003217"/>
    </source>
</evidence>
<evidence type="ECO:0000256" key="4">
    <source>
        <dbReference type="ARBA" id="ARBA00012448"/>
    </source>
</evidence>
<keyword evidence="5 17" id="KW-0121">Carboxypeptidase</keyword>
<evidence type="ECO:0000313" key="17">
    <source>
        <dbReference type="EMBL" id="PIE34078.1"/>
    </source>
</evidence>
<dbReference type="Gene3D" id="3.40.710.10">
    <property type="entry name" value="DD-peptidase/beta-lactamase superfamily"/>
    <property type="match status" value="1"/>
</dbReference>
<comment type="caution">
    <text evidence="17">The sequence shown here is derived from an EMBL/GenBank/DDBJ whole genome shotgun (WGS) entry which is preliminary data.</text>
</comment>
<evidence type="ECO:0000256" key="15">
    <source>
        <dbReference type="RuleBase" id="RU004016"/>
    </source>
</evidence>
<dbReference type="InterPro" id="IPR018044">
    <property type="entry name" value="Peptidase_S11"/>
</dbReference>
<comment type="pathway">
    <text evidence="2">Cell wall biogenesis; peptidoglycan biosynthesis.</text>
</comment>
<keyword evidence="10" id="KW-0573">Peptidoglycan synthesis</keyword>
<sequence length="395" mass="43475">MEVIMKNTILSHHPRAYGTVIVLLLVTLNAHFAFAKNAPRYKSAILVDVETGQVLFEENADKQVIPASVVKMMVLLLAMERIEAGEVSLSDTVTISAWASKIGGHQVYLAEGEQFRFEEILKAIAISSANDAATAAAEFLAGDADAFVEQMNARAQELGMEHTTFANEHGLPPDKGQEENHTTARDIALLGRELLKHPQLLAWASTQEDTFRNGTFILTNTNRQLLRKYQGADGLKTGFHSRGAGFNVCATAKRDNRRLIAVVMGASQKSDRYNAVVKLFNKGFNQYKRVVVLQKGFTVGDPLLVNRGKERTTMLVASDNAVVLVPKGKELEITQDVRIPVDAIIAPVDQGMRFGEAVILVGDQEVARVDLVTGDRVEKGNLLELLKWWIVNKIS</sequence>
<dbReference type="InterPro" id="IPR037167">
    <property type="entry name" value="Peptidase_S11_C_sf"/>
</dbReference>
<keyword evidence="6" id="KW-0645">Protease</keyword>
<evidence type="ECO:0000256" key="11">
    <source>
        <dbReference type="ARBA" id="ARBA00023316"/>
    </source>
</evidence>
<feature type="active site" description="Acyl-ester intermediate" evidence="13">
    <location>
        <position position="68"/>
    </location>
</feature>
<comment type="similarity">
    <text evidence="3 15">Belongs to the peptidase S11 family.</text>
</comment>
<dbReference type="InterPro" id="IPR012338">
    <property type="entry name" value="Beta-lactam/transpept-like"/>
</dbReference>
<dbReference type="EMBL" id="PDSK01000092">
    <property type="protein sequence ID" value="PIE34078.1"/>
    <property type="molecule type" value="Genomic_DNA"/>
</dbReference>
<evidence type="ECO:0000256" key="9">
    <source>
        <dbReference type="ARBA" id="ARBA00022960"/>
    </source>
</evidence>
<comment type="catalytic activity">
    <reaction evidence="12">
        <text>Preferential cleavage: (Ac)2-L-Lys-D-Ala-|-D-Ala. Also transpeptidation of peptidyl-alanyl moieties that are N-acyl substituents of D-alanine.</text>
        <dbReference type="EC" id="3.4.16.4"/>
    </reaction>
</comment>
<dbReference type="SMART" id="SM00936">
    <property type="entry name" value="PBP5_C"/>
    <property type="match status" value="1"/>
</dbReference>
<dbReference type="InterPro" id="IPR001967">
    <property type="entry name" value="Peptidase_S11_N"/>
</dbReference>
<evidence type="ECO:0000256" key="12">
    <source>
        <dbReference type="ARBA" id="ARBA00034000"/>
    </source>
</evidence>
<dbReference type="InterPro" id="IPR015956">
    <property type="entry name" value="Peniciliin-bd_prot_C_sf"/>
</dbReference>
<evidence type="ECO:0000256" key="7">
    <source>
        <dbReference type="ARBA" id="ARBA00022729"/>
    </source>
</evidence>
<dbReference type="GO" id="GO:0009252">
    <property type="term" value="P:peptidoglycan biosynthetic process"/>
    <property type="evidence" value="ECO:0007669"/>
    <property type="project" value="UniProtKB-UniPathway"/>
</dbReference>
<dbReference type="PANTHER" id="PTHR21581">
    <property type="entry name" value="D-ALANYL-D-ALANINE CARBOXYPEPTIDASE"/>
    <property type="match status" value="1"/>
</dbReference>
<evidence type="ECO:0000256" key="13">
    <source>
        <dbReference type="PIRSR" id="PIRSR618044-1"/>
    </source>
</evidence>
<feature type="binding site" evidence="14">
    <location>
        <position position="236"/>
    </location>
    <ligand>
        <name>substrate</name>
    </ligand>
</feature>
<feature type="domain" description="Peptidase S11 D-Ala-D-Ala carboxypeptidase A C-terminal" evidence="16">
    <location>
        <begin position="287"/>
        <end position="379"/>
    </location>
</feature>
<dbReference type="GO" id="GO:0009002">
    <property type="term" value="F:serine-type D-Ala-D-Ala carboxypeptidase activity"/>
    <property type="evidence" value="ECO:0007669"/>
    <property type="project" value="UniProtKB-EC"/>
</dbReference>
<dbReference type="InterPro" id="IPR012907">
    <property type="entry name" value="Peptidase_S11_C"/>
</dbReference>
<dbReference type="UniPathway" id="UPA00219"/>
<comment type="function">
    <text evidence="1">Removes C-terminal D-alanyl residues from sugar-peptide cell wall precursors.</text>
</comment>
<dbReference type="GO" id="GO:0071555">
    <property type="term" value="P:cell wall organization"/>
    <property type="evidence" value="ECO:0007669"/>
    <property type="project" value="UniProtKB-KW"/>
</dbReference>
<dbReference type="Pfam" id="PF00768">
    <property type="entry name" value="Peptidase_S11"/>
    <property type="match status" value="1"/>
</dbReference>
<keyword evidence="9" id="KW-0133">Cell shape</keyword>
<evidence type="ECO:0000256" key="14">
    <source>
        <dbReference type="PIRSR" id="PIRSR618044-2"/>
    </source>
</evidence>
<evidence type="ECO:0000313" key="18">
    <source>
        <dbReference type="Proteomes" id="UP000230821"/>
    </source>
</evidence>
<feature type="active site" evidence="13">
    <location>
        <position position="128"/>
    </location>
</feature>
<gene>
    <name evidence="17" type="ORF">CSA56_09220</name>
</gene>
<proteinExistence type="inferred from homology"/>
<dbReference type="GO" id="GO:0008360">
    <property type="term" value="P:regulation of cell shape"/>
    <property type="evidence" value="ECO:0007669"/>
    <property type="project" value="UniProtKB-KW"/>
</dbReference>
<dbReference type="Proteomes" id="UP000230821">
    <property type="component" value="Unassembled WGS sequence"/>
</dbReference>
<keyword evidence="11" id="KW-0961">Cell wall biogenesis/degradation</keyword>
<organism evidence="17 18">
    <name type="scientific">candidate division KSB3 bacterium</name>
    <dbReference type="NCBI Taxonomy" id="2044937"/>
    <lineage>
        <taxon>Bacteria</taxon>
        <taxon>candidate division KSB3</taxon>
    </lineage>
</organism>
<feature type="active site" description="Proton acceptor" evidence="13">
    <location>
        <position position="71"/>
    </location>
</feature>
<dbReference type="AlphaFoldDB" id="A0A2G6KEH8"/>
<accession>A0A2G6KEH8</accession>
<dbReference type="PRINTS" id="PR00725">
    <property type="entry name" value="DADACBPTASE1"/>
</dbReference>
<dbReference type="PANTHER" id="PTHR21581:SF6">
    <property type="entry name" value="TRAFFICKING PROTEIN PARTICLE COMPLEX SUBUNIT 12"/>
    <property type="match status" value="1"/>
</dbReference>
<protein>
    <recommendedName>
        <fullName evidence="4">serine-type D-Ala-D-Ala carboxypeptidase</fullName>
        <ecNumber evidence="4">3.4.16.4</ecNumber>
    </recommendedName>
</protein>
<evidence type="ECO:0000256" key="8">
    <source>
        <dbReference type="ARBA" id="ARBA00022801"/>
    </source>
</evidence>
<evidence type="ECO:0000256" key="3">
    <source>
        <dbReference type="ARBA" id="ARBA00007164"/>
    </source>
</evidence>
<dbReference type="Pfam" id="PF07943">
    <property type="entry name" value="PBP5_C"/>
    <property type="match status" value="1"/>
</dbReference>
<name>A0A2G6KEH8_9BACT</name>
<dbReference type="Gene3D" id="2.60.410.10">
    <property type="entry name" value="D-Ala-D-Ala carboxypeptidase, C-terminal domain"/>
    <property type="match status" value="1"/>
</dbReference>
<keyword evidence="8" id="KW-0378">Hydrolase</keyword>
<evidence type="ECO:0000256" key="6">
    <source>
        <dbReference type="ARBA" id="ARBA00022670"/>
    </source>
</evidence>
<dbReference type="EC" id="3.4.16.4" evidence="4"/>
<keyword evidence="7" id="KW-0732">Signal</keyword>
<evidence type="ECO:0000256" key="2">
    <source>
        <dbReference type="ARBA" id="ARBA00004752"/>
    </source>
</evidence>
<reference evidence="17 18" key="1">
    <citation type="submission" date="2017-10" db="EMBL/GenBank/DDBJ databases">
        <title>Novel microbial diversity and functional potential in the marine mammal oral microbiome.</title>
        <authorList>
            <person name="Dudek N.K."/>
            <person name="Sun C.L."/>
            <person name="Burstein D."/>
            <person name="Kantor R.S."/>
            <person name="Aliaga Goltsman D.S."/>
            <person name="Bik E.M."/>
            <person name="Thomas B.C."/>
            <person name="Banfield J.F."/>
            <person name="Relman D.A."/>
        </authorList>
    </citation>
    <scope>NUCLEOTIDE SEQUENCE [LARGE SCALE GENOMIC DNA]</scope>
    <source>
        <strain evidence="17">DOLJORAL78_47_16</strain>
    </source>
</reference>